<evidence type="ECO:0000256" key="1">
    <source>
        <dbReference type="SAM" id="MobiDB-lite"/>
    </source>
</evidence>
<name>A0A9D4QPM4_DREPO</name>
<reference evidence="2" key="1">
    <citation type="journal article" date="2019" name="bioRxiv">
        <title>The Genome of the Zebra Mussel, Dreissena polymorpha: A Resource for Invasive Species Research.</title>
        <authorList>
            <person name="McCartney M.A."/>
            <person name="Auch B."/>
            <person name="Kono T."/>
            <person name="Mallez S."/>
            <person name="Zhang Y."/>
            <person name="Obille A."/>
            <person name="Becker A."/>
            <person name="Abrahante J.E."/>
            <person name="Garbe J."/>
            <person name="Badalamenti J.P."/>
            <person name="Herman A."/>
            <person name="Mangelson H."/>
            <person name="Liachko I."/>
            <person name="Sullivan S."/>
            <person name="Sone E.D."/>
            <person name="Koren S."/>
            <person name="Silverstein K.A.T."/>
            <person name="Beckman K.B."/>
            <person name="Gohl D.M."/>
        </authorList>
    </citation>
    <scope>NUCLEOTIDE SEQUENCE</scope>
    <source>
        <strain evidence="2">Duluth1</strain>
        <tissue evidence="2">Whole animal</tissue>
    </source>
</reference>
<gene>
    <name evidence="2" type="ORF">DPMN_111274</name>
</gene>
<dbReference type="AlphaFoldDB" id="A0A9D4QPM4"/>
<protein>
    <submittedName>
        <fullName evidence="2">Uncharacterized protein</fullName>
    </submittedName>
</protein>
<feature type="compositionally biased region" description="Low complexity" evidence="1">
    <location>
        <begin position="37"/>
        <end position="49"/>
    </location>
</feature>
<evidence type="ECO:0000313" key="3">
    <source>
        <dbReference type="Proteomes" id="UP000828390"/>
    </source>
</evidence>
<dbReference type="Proteomes" id="UP000828390">
    <property type="component" value="Unassembled WGS sequence"/>
</dbReference>
<keyword evidence="3" id="KW-1185">Reference proteome</keyword>
<sequence>MYLWNSVLHSDVISAFGSAVKRAIRQNGRDGPLTVRSSSPYSSPFYSPSLHPTKTACHTPIPRPKTTQ</sequence>
<proteinExistence type="predicted"/>
<dbReference type="EMBL" id="JAIWYP010000004">
    <property type="protein sequence ID" value="KAH3837872.1"/>
    <property type="molecule type" value="Genomic_DNA"/>
</dbReference>
<reference evidence="2" key="2">
    <citation type="submission" date="2020-11" db="EMBL/GenBank/DDBJ databases">
        <authorList>
            <person name="McCartney M.A."/>
            <person name="Auch B."/>
            <person name="Kono T."/>
            <person name="Mallez S."/>
            <person name="Becker A."/>
            <person name="Gohl D.M."/>
            <person name="Silverstein K.A.T."/>
            <person name="Koren S."/>
            <person name="Bechman K.B."/>
            <person name="Herman A."/>
            <person name="Abrahante J.E."/>
            <person name="Garbe J."/>
        </authorList>
    </citation>
    <scope>NUCLEOTIDE SEQUENCE</scope>
    <source>
        <strain evidence="2">Duluth1</strain>
        <tissue evidence="2">Whole animal</tissue>
    </source>
</reference>
<feature type="region of interest" description="Disordered" evidence="1">
    <location>
        <begin position="28"/>
        <end position="68"/>
    </location>
</feature>
<evidence type="ECO:0000313" key="2">
    <source>
        <dbReference type="EMBL" id="KAH3837872.1"/>
    </source>
</evidence>
<organism evidence="2 3">
    <name type="scientific">Dreissena polymorpha</name>
    <name type="common">Zebra mussel</name>
    <name type="synonym">Mytilus polymorpha</name>
    <dbReference type="NCBI Taxonomy" id="45954"/>
    <lineage>
        <taxon>Eukaryota</taxon>
        <taxon>Metazoa</taxon>
        <taxon>Spiralia</taxon>
        <taxon>Lophotrochozoa</taxon>
        <taxon>Mollusca</taxon>
        <taxon>Bivalvia</taxon>
        <taxon>Autobranchia</taxon>
        <taxon>Heteroconchia</taxon>
        <taxon>Euheterodonta</taxon>
        <taxon>Imparidentia</taxon>
        <taxon>Neoheterodontei</taxon>
        <taxon>Myida</taxon>
        <taxon>Dreissenoidea</taxon>
        <taxon>Dreissenidae</taxon>
        <taxon>Dreissena</taxon>
    </lineage>
</organism>
<comment type="caution">
    <text evidence="2">The sequence shown here is derived from an EMBL/GenBank/DDBJ whole genome shotgun (WGS) entry which is preliminary data.</text>
</comment>
<accession>A0A9D4QPM4</accession>